<gene>
    <name evidence="4" type="ORF">J8C05_09655</name>
</gene>
<proteinExistence type="predicted"/>
<feature type="region of interest" description="Disordered" evidence="2">
    <location>
        <begin position="138"/>
        <end position="164"/>
    </location>
</feature>
<evidence type="ECO:0000256" key="2">
    <source>
        <dbReference type="SAM" id="MobiDB-lite"/>
    </source>
</evidence>
<name>A0ABX8B221_9BACT</name>
<dbReference type="Pfam" id="PF13490">
    <property type="entry name" value="zf-HC2"/>
    <property type="match status" value="1"/>
</dbReference>
<evidence type="ECO:0000313" key="4">
    <source>
        <dbReference type="EMBL" id="QUV93626.1"/>
    </source>
</evidence>
<protein>
    <submittedName>
        <fullName evidence="4">Zf-HC2 domain-containing protein</fullName>
    </submittedName>
</protein>
<dbReference type="RefSeq" id="WP_211421990.1">
    <property type="nucleotide sequence ID" value="NZ_CP072642.1"/>
</dbReference>
<reference evidence="4 5" key="1">
    <citation type="submission" date="2021-03" db="EMBL/GenBank/DDBJ databases">
        <title>Genomic and phenotypic characterization of Chloracidobacterium isolates provides evidence for multiple species.</title>
        <authorList>
            <person name="Saini M.K."/>
            <person name="Costas A.M.G."/>
            <person name="Tank M."/>
            <person name="Bryant D.A."/>
        </authorList>
    </citation>
    <scope>NUCLEOTIDE SEQUENCE [LARGE SCALE GENOMIC DNA]</scope>
    <source>
        <strain evidence="4 5">N</strain>
    </source>
</reference>
<dbReference type="Proteomes" id="UP000677668">
    <property type="component" value="Chromosome 1"/>
</dbReference>
<dbReference type="InterPro" id="IPR027383">
    <property type="entry name" value="Znf_put"/>
</dbReference>
<dbReference type="InterPro" id="IPR041916">
    <property type="entry name" value="Anti_sigma_zinc_sf"/>
</dbReference>
<evidence type="ECO:0000256" key="1">
    <source>
        <dbReference type="SAM" id="Coils"/>
    </source>
</evidence>
<evidence type="ECO:0000259" key="3">
    <source>
        <dbReference type="Pfam" id="PF13490"/>
    </source>
</evidence>
<keyword evidence="1" id="KW-0175">Coiled coil</keyword>
<organism evidence="4 5">
    <name type="scientific">Chloracidobacterium sp. N</name>
    <dbReference type="NCBI Taxonomy" id="2821540"/>
    <lineage>
        <taxon>Bacteria</taxon>
        <taxon>Pseudomonadati</taxon>
        <taxon>Acidobacteriota</taxon>
        <taxon>Terriglobia</taxon>
        <taxon>Terriglobales</taxon>
        <taxon>Acidobacteriaceae</taxon>
        <taxon>Chloracidobacterium</taxon>
        <taxon>Chloracidobacterium aggregatum</taxon>
    </lineage>
</organism>
<keyword evidence="5" id="KW-1185">Reference proteome</keyword>
<accession>A0ABX8B221</accession>
<dbReference type="EMBL" id="CP072642">
    <property type="protein sequence ID" value="QUV93626.1"/>
    <property type="molecule type" value="Genomic_DNA"/>
</dbReference>
<feature type="domain" description="Putative zinc-finger" evidence="3">
    <location>
        <begin position="22"/>
        <end position="49"/>
    </location>
</feature>
<feature type="coiled-coil region" evidence="1">
    <location>
        <begin position="196"/>
        <end position="223"/>
    </location>
</feature>
<evidence type="ECO:0000313" key="5">
    <source>
        <dbReference type="Proteomes" id="UP000677668"/>
    </source>
</evidence>
<sequence length="255" mass="27780">MTTPRKPATDKSAMACDRSSDLVAYLYGEATPAEIASFERHLQTCPVCRAELEGLQTVRTALQSWEMDAVAPRLQLVIRPTVWQAWREFFALLPMWGRLATGAAAIVLVLSLANLRLTVGPQGVSLSTGWLNGAELAQAPRPSAPAPTVPDSLPRQTGTSPAADDPAFQQAVTRLVAEALATQPQARDAELEARINALLDARLKQQRAELVRLVNQLNREQRLQLAAWIRESEPRSSPDLLDLVSTFPVAEGGDE</sequence>
<dbReference type="Gene3D" id="1.10.10.1320">
    <property type="entry name" value="Anti-sigma factor, zinc-finger domain"/>
    <property type="match status" value="1"/>
</dbReference>